<dbReference type="Gene3D" id="1.10.10.580">
    <property type="entry name" value="Structural maintenance of chromosome 1. Chain E"/>
    <property type="match status" value="1"/>
</dbReference>
<gene>
    <name evidence="3" type="primary">scpA</name>
    <name evidence="5" type="ORF">GA0061075_11233</name>
    <name evidence="4" type="ORF">HF960_06750</name>
</gene>
<dbReference type="EMBL" id="FMAW01000012">
    <property type="protein sequence ID" value="SCC04311.1"/>
    <property type="molecule type" value="Genomic_DNA"/>
</dbReference>
<dbReference type="PANTHER" id="PTHR33969:SF2">
    <property type="entry name" value="SEGREGATION AND CONDENSATION PROTEIN A"/>
    <property type="match status" value="1"/>
</dbReference>
<evidence type="ECO:0000313" key="5">
    <source>
        <dbReference type="EMBL" id="SCC04311.1"/>
    </source>
</evidence>
<dbReference type="GO" id="GO:0051301">
    <property type="term" value="P:cell division"/>
    <property type="evidence" value="ECO:0007669"/>
    <property type="project" value="UniProtKB-KW"/>
</dbReference>
<dbReference type="Pfam" id="PF02616">
    <property type="entry name" value="SMC_ScpA"/>
    <property type="match status" value="1"/>
</dbReference>
<dbReference type="Gene3D" id="6.10.250.2410">
    <property type="match status" value="1"/>
</dbReference>
<protein>
    <recommendedName>
        <fullName evidence="2 3">Segregation and condensation protein A</fullName>
    </recommendedName>
</protein>
<keyword evidence="3" id="KW-0963">Cytoplasm</keyword>
<dbReference type="GO" id="GO:0007059">
    <property type="term" value="P:chromosome segregation"/>
    <property type="evidence" value="ECO:0007669"/>
    <property type="project" value="UniProtKB-UniRule"/>
</dbReference>
<comment type="function">
    <text evidence="3">Participates in chromosomal partition during cell division. May act via the formation of a condensin-like complex containing Smc and ScpB that pull DNA away from mid-cell into both cell halves.</text>
</comment>
<dbReference type="EMBL" id="JAAXPM010000010">
    <property type="protein sequence ID" value="NKY67363.1"/>
    <property type="molecule type" value="Genomic_DNA"/>
</dbReference>
<evidence type="ECO:0000313" key="4">
    <source>
        <dbReference type="EMBL" id="NKY67363.1"/>
    </source>
</evidence>
<dbReference type="PANTHER" id="PTHR33969">
    <property type="entry name" value="SEGREGATION AND CONDENSATION PROTEIN A"/>
    <property type="match status" value="1"/>
</dbReference>
<dbReference type="OrthoDB" id="9811016at2"/>
<sequence length="264" mass="30473">MNENLTYHIEDFDGPLDLLLHLIRVNEMDIMDITIVAITSQYLDFLHQAQDRNLDVAGEFLVMAATLMSIKASYLLPKNDVFEYDEELSEFITDTVDPRDELMAQLQEYQRFVQAADELRNREEERQLQFSRAPMTLPTDIKGAPLPDGLTINDLQLAFNKLVKRRFHKQIQTRSVQSDTWSIQKQMTKLMAKLTTASVISFEALFVDDVSKDEVVTTFMAMLELVSHQHIQVKQSELFANIDIMRGDIPYHQINGEENETNAK</sequence>
<reference evidence="5 6" key="1">
    <citation type="submission" date="2016-08" db="EMBL/GenBank/DDBJ databases">
        <authorList>
            <person name="Varghese N."/>
            <person name="Submissions Spin"/>
        </authorList>
    </citation>
    <scope>NUCLEOTIDE SEQUENCE [LARGE SCALE GENOMIC DNA]</scope>
    <source>
        <strain evidence="5 6">R-53116</strain>
    </source>
</reference>
<keyword evidence="6" id="KW-1185">Reference proteome</keyword>
<accession>A0A4Y4G4J3</accession>
<comment type="caution">
    <text evidence="4">The sequence shown here is derived from an EMBL/GenBank/DDBJ whole genome shotgun (WGS) entry which is preliminary data.</text>
</comment>
<dbReference type="InterPro" id="IPR023093">
    <property type="entry name" value="ScpA-like_C"/>
</dbReference>
<dbReference type="InterPro" id="IPR003768">
    <property type="entry name" value="ScpA"/>
</dbReference>
<dbReference type="Proteomes" id="UP000182448">
    <property type="component" value="Unassembled WGS sequence"/>
</dbReference>
<dbReference type="Proteomes" id="UP000585749">
    <property type="component" value="Unassembled WGS sequence"/>
</dbReference>
<evidence type="ECO:0000256" key="2">
    <source>
        <dbReference type="ARBA" id="ARBA00044777"/>
    </source>
</evidence>
<organism evidence="4 7">
    <name type="scientific">Weissella hellenica</name>
    <dbReference type="NCBI Taxonomy" id="46256"/>
    <lineage>
        <taxon>Bacteria</taxon>
        <taxon>Bacillati</taxon>
        <taxon>Bacillota</taxon>
        <taxon>Bacilli</taxon>
        <taxon>Lactobacillales</taxon>
        <taxon>Lactobacillaceae</taxon>
        <taxon>Weissella</taxon>
    </lineage>
</organism>
<dbReference type="HAMAP" id="MF_01805">
    <property type="entry name" value="ScpA"/>
    <property type="match status" value="1"/>
</dbReference>
<reference evidence="4 7" key="2">
    <citation type="submission" date="2020-04" db="EMBL/GenBank/DDBJ databases">
        <title>MicrobeNet Type strains.</title>
        <authorList>
            <person name="Nicholson A.C."/>
        </authorList>
    </citation>
    <scope>NUCLEOTIDE SEQUENCE [LARGE SCALE GENOMIC DNA]</scope>
    <source>
        <strain evidence="4 7">CCUG 33494</strain>
    </source>
</reference>
<name>A0A4Y4G4J3_WEIHE</name>
<evidence type="ECO:0000256" key="1">
    <source>
        <dbReference type="ARBA" id="ARBA00022829"/>
    </source>
</evidence>
<keyword evidence="3" id="KW-0132">Cell division</keyword>
<proteinExistence type="inferred from homology"/>
<comment type="subcellular location">
    <subcellularLocation>
        <location evidence="3">Cytoplasm</location>
    </subcellularLocation>
    <text evidence="3">Associated with two foci at the outer edges of the nucleoid region in young cells, and at four foci within both cell halves in older cells.</text>
</comment>
<keyword evidence="1 3" id="KW-0159">Chromosome partition</keyword>
<evidence type="ECO:0000313" key="7">
    <source>
        <dbReference type="Proteomes" id="UP000585749"/>
    </source>
</evidence>
<dbReference type="GO" id="GO:0005737">
    <property type="term" value="C:cytoplasm"/>
    <property type="evidence" value="ECO:0007669"/>
    <property type="project" value="UniProtKB-SubCell"/>
</dbReference>
<dbReference type="AlphaFoldDB" id="A0A4Y4G4J3"/>
<dbReference type="GO" id="GO:0006260">
    <property type="term" value="P:DNA replication"/>
    <property type="evidence" value="ECO:0007669"/>
    <property type="project" value="UniProtKB-UniRule"/>
</dbReference>
<dbReference type="RefSeq" id="WP_074427751.1">
    <property type="nucleotide sequence ID" value="NZ_BJEG01000011.1"/>
</dbReference>
<evidence type="ECO:0000256" key="3">
    <source>
        <dbReference type="HAMAP-Rule" id="MF_01805"/>
    </source>
</evidence>
<evidence type="ECO:0000313" key="6">
    <source>
        <dbReference type="Proteomes" id="UP000182448"/>
    </source>
</evidence>
<comment type="subunit">
    <text evidence="3">Component of a cohesin-like complex composed of ScpA, ScpB and the Smc homodimer, in which ScpA and ScpB bind to the head domain of Smc. The presence of the three proteins is required for the association of the complex with DNA.</text>
</comment>
<keyword evidence="3" id="KW-0131">Cell cycle</keyword>
<comment type="similarity">
    <text evidence="3">Belongs to the ScpA family.</text>
</comment>